<name>A0ABS5Q737_9PROT</name>
<dbReference type="RefSeq" id="WP_213668147.1">
    <property type="nucleotide sequence ID" value="NZ_JAHCDA010000001.1"/>
</dbReference>
<dbReference type="EMBL" id="JAHCDA010000001">
    <property type="protein sequence ID" value="MBS7809444.1"/>
    <property type="molecule type" value="Genomic_DNA"/>
</dbReference>
<evidence type="ECO:0000313" key="1">
    <source>
        <dbReference type="EMBL" id="MBS7809444.1"/>
    </source>
</evidence>
<proteinExistence type="predicted"/>
<reference evidence="1 2" key="1">
    <citation type="submission" date="2021-05" db="EMBL/GenBank/DDBJ databases">
        <title>Roseococcus sp. XZZS9, whole genome shotgun sequencing project.</title>
        <authorList>
            <person name="Zhao G."/>
            <person name="Shen L."/>
        </authorList>
    </citation>
    <scope>NUCLEOTIDE SEQUENCE [LARGE SCALE GENOMIC DNA]</scope>
    <source>
        <strain evidence="1 2">XZZS9</strain>
    </source>
</reference>
<evidence type="ECO:0000313" key="2">
    <source>
        <dbReference type="Proteomes" id="UP000766336"/>
    </source>
</evidence>
<accession>A0ABS5Q737</accession>
<dbReference type="Proteomes" id="UP000766336">
    <property type="component" value="Unassembled WGS sequence"/>
</dbReference>
<gene>
    <name evidence="1" type="ORF">KHU32_00755</name>
</gene>
<keyword evidence="2" id="KW-1185">Reference proteome</keyword>
<comment type="caution">
    <text evidence="1">The sequence shown here is derived from an EMBL/GenBank/DDBJ whole genome shotgun (WGS) entry which is preliminary data.</text>
</comment>
<organism evidence="1 2">
    <name type="scientific">Roseococcus pinisoli</name>
    <dbReference type="NCBI Taxonomy" id="2835040"/>
    <lineage>
        <taxon>Bacteria</taxon>
        <taxon>Pseudomonadati</taxon>
        <taxon>Pseudomonadota</taxon>
        <taxon>Alphaproteobacteria</taxon>
        <taxon>Acetobacterales</taxon>
        <taxon>Roseomonadaceae</taxon>
        <taxon>Roseococcus</taxon>
    </lineage>
</organism>
<sequence>MRVTLIDGVQSTRMALPNPGAAFDLSVGRGAAVSGRGWKREIPRFGMQQERRLAEAARDGLFSLAAIRRDWHNGPSLRIPHA</sequence>
<protein>
    <submittedName>
        <fullName evidence="1">Uncharacterized protein</fullName>
    </submittedName>
</protein>